<sequence length="26" mass="3066">MAPDRYVVNHIMYHIGLDPTKAGFYR</sequence>
<dbReference type="EMBL" id="GBXM01068266">
    <property type="protein sequence ID" value="JAH40311.1"/>
    <property type="molecule type" value="Transcribed_RNA"/>
</dbReference>
<dbReference type="AlphaFoldDB" id="A0A0E9SGA3"/>
<proteinExistence type="predicted"/>
<organism evidence="1">
    <name type="scientific">Anguilla anguilla</name>
    <name type="common">European freshwater eel</name>
    <name type="synonym">Muraena anguilla</name>
    <dbReference type="NCBI Taxonomy" id="7936"/>
    <lineage>
        <taxon>Eukaryota</taxon>
        <taxon>Metazoa</taxon>
        <taxon>Chordata</taxon>
        <taxon>Craniata</taxon>
        <taxon>Vertebrata</taxon>
        <taxon>Euteleostomi</taxon>
        <taxon>Actinopterygii</taxon>
        <taxon>Neopterygii</taxon>
        <taxon>Teleostei</taxon>
        <taxon>Anguilliformes</taxon>
        <taxon>Anguillidae</taxon>
        <taxon>Anguilla</taxon>
    </lineage>
</organism>
<name>A0A0E9SGA3_ANGAN</name>
<evidence type="ECO:0000313" key="1">
    <source>
        <dbReference type="EMBL" id="JAH40311.1"/>
    </source>
</evidence>
<accession>A0A0E9SGA3</accession>
<protein>
    <submittedName>
        <fullName evidence="1">Uncharacterized protein</fullName>
    </submittedName>
</protein>
<reference evidence="1" key="1">
    <citation type="submission" date="2014-11" db="EMBL/GenBank/DDBJ databases">
        <authorList>
            <person name="Amaro Gonzalez C."/>
        </authorList>
    </citation>
    <scope>NUCLEOTIDE SEQUENCE</scope>
</reference>
<reference evidence="1" key="2">
    <citation type="journal article" date="2015" name="Fish Shellfish Immunol.">
        <title>Early steps in the European eel (Anguilla anguilla)-Vibrio vulnificus interaction in the gills: Role of the RtxA13 toxin.</title>
        <authorList>
            <person name="Callol A."/>
            <person name="Pajuelo D."/>
            <person name="Ebbesson L."/>
            <person name="Teles M."/>
            <person name="MacKenzie S."/>
            <person name="Amaro C."/>
        </authorList>
    </citation>
    <scope>NUCLEOTIDE SEQUENCE</scope>
</reference>